<dbReference type="PANTHER" id="PTHR46797">
    <property type="entry name" value="HTH-TYPE TRANSCRIPTIONAL REGULATOR"/>
    <property type="match status" value="1"/>
</dbReference>
<comment type="caution">
    <text evidence="3">The sequence shown here is derived from an EMBL/GenBank/DDBJ whole genome shotgun (WGS) entry which is preliminary data.</text>
</comment>
<dbReference type="PROSITE" id="PS50943">
    <property type="entry name" value="HTH_CROC1"/>
    <property type="match status" value="1"/>
</dbReference>
<keyword evidence="1" id="KW-0238">DNA-binding</keyword>
<gene>
    <name evidence="3" type="ORF">HF843_07435</name>
</gene>
<proteinExistence type="predicted"/>
<dbReference type="GO" id="GO:0003677">
    <property type="term" value="F:DNA binding"/>
    <property type="evidence" value="ECO:0007669"/>
    <property type="project" value="UniProtKB-KW"/>
</dbReference>
<dbReference type="SMART" id="SM00530">
    <property type="entry name" value="HTH_XRE"/>
    <property type="match status" value="1"/>
</dbReference>
<evidence type="ECO:0000313" key="4">
    <source>
        <dbReference type="Proteomes" id="UP000583419"/>
    </source>
</evidence>
<dbReference type="SUPFAM" id="SSF47413">
    <property type="entry name" value="lambda repressor-like DNA-binding domains"/>
    <property type="match status" value="1"/>
</dbReference>
<feature type="domain" description="HTH cro/C1-type" evidence="2">
    <location>
        <begin position="3"/>
        <end position="61"/>
    </location>
</feature>
<dbReference type="Pfam" id="PF01381">
    <property type="entry name" value="HTH_3"/>
    <property type="match status" value="1"/>
</dbReference>
<evidence type="ECO:0000313" key="3">
    <source>
        <dbReference type="EMBL" id="NMF02993.1"/>
    </source>
</evidence>
<dbReference type="Gene3D" id="1.10.260.40">
    <property type="entry name" value="lambda repressor-like DNA-binding domains"/>
    <property type="match status" value="1"/>
</dbReference>
<dbReference type="PANTHER" id="PTHR46797:SF1">
    <property type="entry name" value="METHYLPHOSPHONATE SYNTHASE"/>
    <property type="match status" value="1"/>
</dbReference>
<name>A0A848D820_9BIFI</name>
<dbReference type="InterPro" id="IPR050807">
    <property type="entry name" value="TransReg_Diox_bact_type"/>
</dbReference>
<protein>
    <submittedName>
        <fullName evidence="3">Helix-turn-helix transcriptional regulator</fullName>
    </submittedName>
</protein>
<dbReference type="CDD" id="cd00093">
    <property type="entry name" value="HTH_XRE"/>
    <property type="match status" value="1"/>
</dbReference>
<dbReference type="GO" id="GO:0005829">
    <property type="term" value="C:cytosol"/>
    <property type="evidence" value="ECO:0007669"/>
    <property type="project" value="TreeGrafter"/>
</dbReference>
<dbReference type="GO" id="GO:0003700">
    <property type="term" value="F:DNA-binding transcription factor activity"/>
    <property type="evidence" value="ECO:0007669"/>
    <property type="project" value="TreeGrafter"/>
</dbReference>
<reference evidence="3 4" key="1">
    <citation type="submission" date="2020-04" db="EMBL/GenBank/DDBJ databases">
        <authorList>
            <person name="Hitch T.C.A."/>
            <person name="Wylensek D."/>
            <person name="Clavel T."/>
        </authorList>
    </citation>
    <scope>NUCLEOTIDE SEQUENCE [LARGE SCALE GENOMIC DNA]</scope>
    <source>
        <strain evidence="3 4">WCA-130-P53-4B</strain>
    </source>
</reference>
<accession>A0A848D820</accession>
<dbReference type="InterPro" id="IPR001387">
    <property type="entry name" value="Cro/C1-type_HTH"/>
</dbReference>
<dbReference type="EMBL" id="JABAGJ010000010">
    <property type="protein sequence ID" value="NMF02993.1"/>
    <property type="molecule type" value="Genomic_DNA"/>
</dbReference>
<dbReference type="Proteomes" id="UP000583419">
    <property type="component" value="Unassembled WGS sequence"/>
</dbReference>
<organism evidence="3 4">
    <name type="scientific">Bifidobacterium boum</name>
    <dbReference type="NCBI Taxonomy" id="78343"/>
    <lineage>
        <taxon>Bacteria</taxon>
        <taxon>Bacillati</taxon>
        <taxon>Actinomycetota</taxon>
        <taxon>Actinomycetes</taxon>
        <taxon>Bifidobacteriales</taxon>
        <taxon>Bifidobacteriaceae</taxon>
        <taxon>Bifidobacterium</taxon>
    </lineage>
</organism>
<evidence type="ECO:0000259" key="2">
    <source>
        <dbReference type="PROSITE" id="PS50943"/>
    </source>
</evidence>
<sequence length="69" mass="7751">MGLREIRKREGLTQTRLAKLTGLSQPTIAQYENGTMNPNRTTLLTARKLCDALSCSPWDLLEQDEAPYA</sequence>
<dbReference type="InterPro" id="IPR010982">
    <property type="entry name" value="Lambda_DNA-bd_dom_sf"/>
</dbReference>
<dbReference type="AlphaFoldDB" id="A0A848D820"/>
<evidence type="ECO:0000256" key="1">
    <source>
        <dbReference type="ARBA" id="ARBA00023125"/>
    </source>
</evidence>